<evidence type="ECO:0008006" key="4">
    <source>
        <dbReference type="Google" id="ProtNLM"/>
    </source>
</evidence>
<protein>
    <recommendedName>
        <fullName evidence="4">DUF5668 domain-containing protein</fullName>
    </recommendedName>
</protein>
<accession>A0A0Q3VFE7</accession>
<organism evidence="2 3">
    <name type="scientific">Cytobacillus solani</name>
    <dbReference type="NCBI Taxonomy" id="1637975"/>
    <lineage>
        <taxon>Bacteria</taxon>
        <taxon>Bacillati</taxon>
        <taxon>Bacillota</taxon>
        <taxon>Bacilli</taxon>
        <taxon>Bacillales</taxon>
        <taxon>Bacillaceae</taxon>
        <taxon>Cytobacillus</taxon>
    </lineage>
</organism>
<feature type="transmembrane region" description="Helical" evidence="1">
    <location>
        <begin position="69"/>
        <end position="88"/>
    </location>
</feature>
<keyword evidence="1" id="KW-1133">Transmembrane helix</keyword>
<keyword evidence="1" id="KW-0812">Transmembrane</keyword>
<proteinExistence type="predicted"/>
<dbReference type="RefSeq" id="WP_053479259.1">
    <property type="nucleotide sequence ID" value="NZ_CP041305.1"/>
</dbReference>
<dbReference type="EMBL" id="LJIX01000006">
    <property type="protein sequence ID" value="KQL17787.1"/>
    <property type="molecule type" value="Genomic_DNA"/>
</dbReference>
<reference evidence="2 3" key="1">
    <citation type="submission" date="2015-09" db="EMBL/GenBank/DDBJ databases">
        <title>Genome sequencing project for genomic taxonomy and phylogenomics of Bacillus-like bacteria.</title>
        <authorList>
            <person name="Liu B."/>
            <person name="Wang J."/>
            <person name="Zhu Y."/>
            <person name="Liu G."/>
            <person name="Chen Q."/>
            <person name="Chen Z."/>
            <person name="Lan J."/>
            <person name="Che J."/>
            <person name="Ge C."/>
            <person name="Shi H."/>
            <person name="Pan Z."/>
            <person name="Liu X."/>
        </authorList>
    </citation>
    <scope>NUCLEOTIDE SEQUENCE [LARGE SCALE GENOMIC DNA]</scope>
    <source>
        <strain evidence="2 3">FJAT-18043</strain>
    </source>
</reference>
<dbReference type="STRING" id="1637975.AN957_03600"/>
<keyword evidence="1" id="KW-0472">Membrane</keyword>
<name>A0A0Q3VFE7_9BACI</name>
<sequence>MRTWRVGTFSMGASLLFLGIFLLLSQFFGMDLMHVMISWWPIILVVLGVEILLFLFLSRQEKPFLKYDFLSIFFVGILGTVGIGFALLSSTGIMDKIDDVLKREERTMDLPALEKQLSEGVQRVVVEDTGHYPLTIEGTSAKEVSMFGTYRALLGKKEKLLSNAEEYVSIQEKGDTLYVKIKGLPSETAGPFDRYEDMSATLLIPNDVKLEVNGNDNTITLKPRTLISDWTIDQASNLSVQLQNSSDVKVTATDVQEFHGNREMWKMTEEKQGEHPYEEPVIKLATFQTGKGEHSLTITNSYQLSFSTVD</sequence>
<keyword evidence="3" id="KW-1185">Reference proteome</keyword>
<dbReference type="PATRIC" id="fig|1637975.4.peg.385"/>
<dbReference type="Proteomes" id="UP000050996">
    <property type="component" value="Unassembled WGS sequence"/>
</dbReference>
<dbReference type="AlphaFoldDB" id="A0A0Q3VFE7"/>
<evidence type="ECO:0000256" key="1">
    <source>
        <dbReference type="SAM" id="Phobius"/>
    </source>
</evidence>
<feature type="transmembrane region" description="Helical" evidence="1">
    <location>
        <begin position="39"/>
        <end position="57"/>
    </location>
</feature>
<gene>
    <name evidence="2" type="ORF">AN957_03600</name>
</gene>
<comment type="caution">
    <text evidence="2">The sequence shown here is derived from an EMBL/GenBank/DDBJ whole genome shotgun (WGS) entry which is preliminary data.</text>
</comment>
<evidence type="ECO:0000313" key="2">
    <source>
        <dbReference type="EMBL" id="KQL17787.1"/>
    </source>
</evidence>
<evidence type="ECO:0000313" key="3">
    <source>
        <dbReference type="Proteomes" id="UP000050996"/>
    </source>
</evidence>